<name>A0A388LKR9_CHABU</name>
<dbReference type="PANTHER" id="PTHR22798">
    <property type="entry name" value="MCT-1 PROTEIN"/>
    <property type="match status" value="1"/>
</dbReference>
<dbReference type="NCBIfam" id="TIGR00451">
    <property type="entry name" value="unchar_dom_2"/>
    <property type="match status" value="1"/>
</dbReference>
<dbReference type="InterPro" id="IPR015947">
    <property type="entry name" value="PUA-like_sf"/>
</dbReference>
<dbReference type="STRING" id="69332.A0A388LKR9"/>
<accession>A0A388LKR9</accession>
<dbReference type="InterPro" id="IPR016437">
    <property type="entry name" value="MCT-1/Tma20"/>
</dbReference>
<dbReference type="Gramene" id="GBG82909">
    <property type="protein sequence ID" value="GBG82909"/>
    <property type="gene ID" value="CBR_g36436"/>
</dbReference>
<dbReference type="Proteomes" id="UP000265515">
    <property type="component" value="Unassembled WGS sequence"/>
</dbReference>
<dbReference type="GO" id="GO:0003723">
    <property type="term" value="F:RNA binding"/>
    <property type="evidence" value="ECO:0007669"/>
    <property type="project" value="InterPro"/>
</dbReference>
<evidence type="ECO:0000313" key="3">
    <source>
        <dbReference type="Proteomes" id="UP000265515"/>
    </source>
</evidence>
<sequence length="144" mass="15529">MTVRYMRVSGRDRGQSGVGKVLLGECLERRLPDPDIMRKFQVDRGAIKFVLSGANIMCPGMTSPGGVLDDSVPAEQPVAIMAEGKQHALAIGYTKLSAVDIRSVNKGVGVENVHYLNDGLWKRDADVSNMPDHSLGYGGQATSR</sequence>
<dbReference type="GO" id="GO:0001731">
    <property type="term" value="P:formation of translation preinitiation complex"/>
    <property type="evidence" value="ECO:0007669"/>
    <property type="project" value="TreeGrafter"/>
</dbReference>
<feature type="domain" description="PUA" evidence="1">
    <location>
        <begin position="38"/>
        <end position="117"/>
    </location>
</feature>
<dbReference type="SMART" id="SM00359">
    <property type="entry name" value="PUA"/>
    <property type="match status" value="1"/>
</dbReference>
<comment type="caution">
    <text evidence="2">The sequence shown here is derived from an EMBL/GenBank/DDBJ whole genome shotgun (WGS) entry which is preliminary data.</text>
</comment>
<evidence type="ECO:0000259" key="1">
    <source>
        <dbReference type="SMART" id="SM00359"/>
    </source>
</evidence>
<gene>
    <name evidence="2" type="ORF">CBR_g36436</name>
</gene>
<dbReference type="OrthoDB" id="10249667at2759"/>
<dbReference type="Gene3D" id="3.10.400.20">
    <property type="match status" value="1"/>
</dbReference>
<evidence type="ECO:0000313" key="2">
    <source>
        <dbReference type="EMBL" id="GBG82909.1"/>
    </source>
</evidence>
<proteinExistence type="predicted"/>
<organism evidence="2 3">
    <name type="scientific">Chara braunii</name>
    <name type="common">Braun's stonewort</name>
    <dbReference type="NCBI Taxonomy" id="69332"/>
    <lineage>
        <taxon>Eukaryota</taxon>
        <taxon>Viridiplantae</taxon>
        <taxon>Streptophyta</taxon>
        <taxon>Charophyceae</taxon>
        <taxon>Charales</taxon>
        <taxon>Characeae</taxon>
        <taxon>Chara</taxon>
    </lineage>
</organism>
<dbReference type="PANTHER" id="PTHR22798:SF0">
    <property type="entry name" value="MALIGNANT T-CELL-AMPLIFIED SEQUENCE 1"/>
    <property type="match status" value="1"/>
</dbReference>
<dbReference type="AlphaFoldDB" id="A0A388LKR9"/>
<keyword evidence="3" id="KW-1185">Reference proteome</keyword>
<dbReference type="Pfam" id="PF01472">
    <property type="entry name" value="PUA"/>
    <property type="match status" value="1"/>
</dbReference>
<dbReference type="InterPro" id="IPR002478">
    <property type="entry name" value="PUA"/>
</dbReference>
<dbReference type="EMBL" id="BFEA01000422">
    <property type="protein sequence ID" value="GBG82909.1"/>
    <property type="molecule type" value="Genomic_DNA"/>
</dbReference>
<dbReference type="PROSITE" id="PS50890">
    <property type="entry name" value="PUA"/>
    <property type="match status" value="1"/>
</dbReference>
<protein>
    <recommendedName>
        <fullName evidence="1">PUA domain-containing protein</fullName>
    </recommendedName>
</protein>
<dbReference type="CDD" id="cd21155">
    <property type="entry name" value="PUA_MCTS-1-like"/>
    <property type="match status" value="1"/>
</dbReference>
<dbReference type="SUPFAM" id="SSF88697">
    <property type="entry name" value="PUA domain-like"/>
    <property type="match status" value="1"/>
</dbReference>
<reference evidence="2 3" key="1">
    <citation type="journal article" date="2018" name="Cell">
        <title>The Chara Genome: Secondary Complexity and Implications for Plant Terrestrialization.</title>
        <authorList>
            <person name="Nishiyama T."/>
            <person name="Sakayama H."/>
            <person name="Vries J.D."/>
            <person name="Buschmann H."/>
            <person name="Saint-Marcoux D."/>
            <person name="Ullrich K.K."/>
            <person name="Haas F.B."/>
            <person name="Vanderstraeten L."/>
            <person name="Becker D."/>
            <person name="Lang D."/>
            <person name="Vosolsobe S."/>
            <person name="Rombauts S."/>
            <person name="Wilhelmsson P.K.I."/>
            <person name="Janitza P."/>
            <person name="Kern R."/>
            <person name="Heyl A."/>
            <person name="Rumpler F."/>
            <person name="Villalobos L.I.A.C."/>
            <person name="Clay J.M."/>
            <person name="Skokan R."/>
            <person name="Toyoda A."/>
            <person name="Suzuki Y."/>
            <person name="Kagoshima H."/>
            <person name="Schijlen E."/>
            <person name="Tajeshwar N."/>
            <person name="Catarino B."/>
            <person name="Hetherington A.J."/>
            <person name="Saltykova A."/>
            <person name="Bonnot C."/>
            <person name="Breuninger H."/>
            <person name="Symeonidi A."/>
            <person name="Radhakrishnan G.V."/>
            <person name="Van Nieuwerburgh F."/>
            <person name="Deforce D."/>
            <person name="Chang C."/>
            <person name="Karol K.G."/>
            <person name="Hedrich R."/>
            <person name="Ulvskov P."/>
            <person name="Glockner G."/>
            <person name="Delwiche C.F."/>
            <person name="Petrasek J."/>
            <person name="Van de Peer Y."/>
            <person name="Friml J."/>
            <person name="Beilby M."/>
            <person name="Dolan L."/>
            <person name="Kohara Y."/>
            <person name="Sugano S."/>
            <person name="Fujiyama A."/>
            <person name="Delaux P.-M."/>
            <person name="Quint M."/>
            <person name="TheiBen G."/>
            <person name="Hagemann M."/>
            <person name="Harholt J."/>
            <person name="Dunand C."/>
            <person name="Zachgo S."/>
            <person name="Langdale J."/>
            <person name="Maumus F."/>
            <person name="Straeten D.V.D."/>
            <person name="Gould S.B."/>
            <person name="Rensing S.A."/>
        </authorList>
    </citation>
    <scope>NUCLEOTIDE SEQUENCE [LARGE SCALE GENOMIC DNA]</scope>
    <source>
        <strain evidence="2 3">S276</strain>
    </source>
</reference>
<dbReference type="InterPro" id="IPR004521">
    <property type="entry name" value="Uncharacterised_CHP00451"/>
</dbReference>